<organism evidence="1 2">
    <name type="scientific">Salix viminalis</name>
    <name type="common">Common osier</name>
    <name type="synonym">Basket willow</name>
    <dbReference type="NCBI Taxonomy" id="40686"/>
    <lineage>
        <taxon>Eukaryota</taxon>
        <taxon>Viridiplantae</taxon>
        <taxon>Streptophyta</taxon>
        <taxon>Embryophyta</taxon>
        <taxon>Tracheophyta</taxon>
        <taxon>Spermatophyta</taxon>
        <taxon>Magnoliopsida</taxon>
        <taxon>eudicotyledons</taxon>
        <taxon>Gunneridae</taxon>
        <taxon>Pentapetalae</taxon>
        <taxon>rosids</taxon>
        <taxon>fabids</taxon>
        <taxon>Malpighiales</taxon>
        <taxon>Salicaceae</taxon>
        <taxon>Saliceae</taxon>
        <taxon>Salix</taxon>
    </lineage>
</organism>
<dbReference type="Proteomes" id="UP001151529">
    <property type="component" value="Chromosome 4"/>
</dbReference>
<accession>A0A9Q0TBT0</accession>
<evidence type="ECO:0000313" key="2">
    <source>
        <dbReference type="Proteomes" id="UP001151529"/>
    </source>
</evidence>
<name>A0A9Q0TBT0_SALVM</name>
<reference evidence="1" key="1">
    <citation type="submission" date="2022-11" db="EMBL/GenBank/DDBJ databases">
        <authorList>
            <person name="Hyden B.L."/>
            <person name="Feng K."/>
            <person name="Yates T."/>
            <person name="Jawdy S."/>
            <person name="Smart L.B."/>
            <person name="Muchero W."/>
        </authorList>
    </citation>
    <scope>NUCLEOTIDE SEQUENCE</scope>
    <source>
        <tissue evidence="1">Shoot tip</tissue>
    </source>
</reference>
<proteinExistence type="predicted"/>
<dbReference type="EMBL" id="JAPFFL010000008">
    <property type="protein sequence ID" value="KAJ6708332.1"/>
    <property type="molecule type" value="Genomic_DNA"/>
</dbReference>
<gene>
    <name evidence="1" type="ORF">OIU85_028584</name>
</gene>
<reference evidence="1" key="2">
    <citation type="journal article" date="2023" name="Int. J. Mol. Sci.">
        <title>De Novo Assembly and Annotation of 11 Diverse Shrub Willow (Salix) Genomes Reveals Novel Gene Organization in Sex-Linked Regions.</title>
        <authorList>
            <person name="Hyden B."/>
            <person name="Feng K."/>
            <person name="Yates T.B."/>
            <person name="Jawdy S."/>
            <person name="Cereghino C."/>
            <person name="Smart L.B."/>
            <person name="Muchero W."/>
        </authorList>
    </citation>
    <scope>NUCLEOTIDE SEQUENCE [LARGE SCALE GENOMIC DNA]</scope>
    <source>
        <tissue evidence="1">Shoot tip</tissue>
    </source>
</reference>
<dbReference type="AlphaFoldDB" id="A0A9Q0TBT0"/>
<evidence type="ECO:0000313" key="1">
    <source>
        <dbReference type="EMBL" id="KAJ6708332.1"/>
    </source>
</evidence>
<dbReference type="OrthoDB" id="10345910at2759"/>
<comment type="caution">
    <text evidence="1">The sequence shown here is derived from an EMBL/GenBank/DDBJ whole genome shotgun (WGS) entry which is preliminary data.</text>
</comment>
<keyword evidence="2" id="KW-1185">Reference proteome</keyword>
<sequence>MQSDIREQRNVLTMSFQCFAIYYLHIDTVFLGGKRPRNCTAGSRLDFSLLSKLGFSRALNSSCASSATEPGAFCKSARTLLSSLTSWDSIRVPRVVFTH</sequence>
<protein>
    <submittedName>
        <fullName evidence="1">Uncharacterized protein</fullName>
    </submittedName>
</protein>